<reference evidence="2" key="1">
    <citation type="journal article" date="2023" name="Nat. Plants">
        <title>Single-cell RNA sequencing provides a high-resolution roadmap for understanding the multicellular compartmentation of specialized metabolism.</title>
        <authorList>
            <person name="Sun S."/>
            <person name="Shen X."/>
            <person name="Li Y."/>
            <person name="Li Y."/>
            <person name="Wang S."/>
            <person name="Li R."/>
            <person name="Zhang H."/>
            <person name="Shen G."/>
            <person name="Guo B."/>
            <person name="Wei J."/>
            <person name="Xu J."/>
            <person name="St-Pierre B."/>
            <person name="Chen S."/>
            <person name="Sun C."/>
        </authorList>
    </citation>
    <scope>NUCLEOTIDE SEQUENCE [LARGE SCALE GENOMIC DNA]</scope>
</reference>
<evidence type="ECO:0000313" key="2">
    <source>
        <dbReference type="Proteomes" id="UP001060085"/>
    </source>
</evidence>
<proteinExistence type="predicted"/>
<dbReference type="EMBL" id="CM044702">
    <property type="protein sequence ID" value="KAI5676210.1"/>
    <property type="molecule type" value="Genomic_DNA"/>
</dbReference>
<evidence type="ECO:0000313" key="1">
    <source>
        <dbReference type="EMBL" id="KAI5676210.1"/>
    </source>
</evidence>
<gene>
    <name evidence="1" type="ORF">M9H77_07160</name>
</gene>
<organism evidence="1 2">
    <name type="scientific">Catharanthus roseus</name>
    <name type="common">Madagascar periwinkle</name>
    <name type="synonym">Vinca rosea</name>
    <dbReference type="NCBI Taxonomy" id="4058"/>
    <lineage>
        <taxon>Eukaryota</taxon>
        <taxon>Viridiplantae</taxon>
        <taxon>Streptophyta</taxon>
        <taxon>Embryophyta</taxon>
        <taxon>Tracheophyta</taxon>
        <taxon>Spermatophyta</taxon>
        <taxon>Magnoliopsida</taxon>
        <taxon>eudicotyledons</taxon>
        <taxon>Gunneridae</taxon>
        <taxon>Pentapetalae</taxon>
        <taxon>asterids</taxon>
        <taxon>lamiids</taxon>
        <taxon>Gentianales</taxon>
        <taxon>Apocynaceae</taxon>
        <taxon>Rauvolfioideae</taxon>
        <taxon>Vinceae</taxon>
        <taxon>Catharanthinae</taxon>
        <taxon>Catharanthus</taxon>
    </lineage>
</organism>
<sequence>MKESCCDISSSLNSLSSEEVKLFTNSNNHFLACFSPSVQKFEVHNMENEEILIYKLCKTISFLPSASFLKPNHGMKAREEGMGKELSISFEDTSLSLSLNPLFLYASYVTLVGNKMNGSFEVLKVHLYDFLKTNFENGVFELALRDLDEKLVYSIFFIDYLLKCDILKDFLVQKTTSCVKLLNQYFGGIFLYSLTFKESTKSQQEVCKRNEIHKDISKFQLVQER</sequence>
<protein>
    <submittedName>
        <fullName evidence="1">Uncharacterized protein</fullName>
    </submittedName>
</protein>
<accession>A0ACC0BU62</accession>
<name>A0ACC0BU62_CATRO</name>
<dbReference type="Proteomes" id="UP001060085">
    <property type="component" value="Linkage Group LG02"/>
</dbReference>
<keyword evidence="2" id="KW-1185">Reference proteome</keyword>
<comment type="caution">
    <text evidence="1">The sequence shown here is derived from an EMBL/GenBank/DDBJ whole genome shotgun (WGS) entry which is preliminary data.</text>
</comment>